<reference evidence="4 5" key="1">
    <citation type="submission" date="2020-08" db="EMBL/GenBank/DDBJ databases">
        <title>Genomic Encyclopedia of Type Strains, Phase IV (KMG-IV): sequencing the most valuable type-strain genomes for metagenomic binning, comparative biology and taxonomic classification.</title>
        <authorList>
            <person name="Goeker M."/>
        </authorList>
    </citation>
    <scope>NUCLEOTIDE SEQUENCE [LARGE SCALE GENOMIC DNA]</scope>
    <source>
        <strain evidence="4 5">DSM 102234</strain>
    </source>
</reference>
<comment type="caution">
    <text evidence="4">The sequence shown here is derived from an EMBL/GenBank/DDBJ whole genome shotgun (WGS) entry which is preliminary data.</text>
</comment>
<accession>A0A7W6EB13</accession>
<sequence length="1294" mass="137474">MSTTRRNYVIRLSAAGQRELERDLKSAGVAGERALKRIQTATKPAGAGLNATNRAANDLKGGLKGVSDQLPAMMRLSRFLGTTALIGGIVSFGKSSLDVGKQFQAAMKRVEAATQASEDDMKRLQNAAREMGATTAFTAMQAADAIEVLAKNGLDVETILGGALDATLAVAGALGGDLAKSADLATDLMAQFNLKASDLPDIADRVAGAALKSKFGFDDLRLAIGQAGGVAGQFGVDIDDFLTSLAATAPAFASGSDAGTSFKTFLQRLTPDSDKARDAMKSLGLEFFDAQGRMKSMEEIAGELQQGIAGLTEEARNEALKTIFGTDAIRTALLLANTGAKGFSDLASALKEVSAQDQAQVRLEGLDGALKELAAAWEAVQLTAAENGGLEIAEKAADRLTAALRYLSENFEEVEEVVERVAQALVVYLVGRGITYAVARAVAMRATYIELAGAVTGVGSSATRALGPLQKMGVAMKVLTGTMGGPFGLAITAASILALGLDLDKTSDAMDAADTATQNAITALDKYREATKQAKEEQKELGGAVSAATEKILEQSRADLQIALANARSKMGEAMDGLQGAGLMNVNKFNKADVNLTYNKRPNPEAFRISELIRSVRDGKSTISELSVSMQRLVNVGDEVEVAFAEIKKGTEGAGDAVVAYAKEIGGFEKEIANLKSARGSAETREAYRQLEIALSDAADAGERLRSGTLQTFYEWIKSAADTQKAVADIEADLSIVGDLLTDTPTDTILTNAADDAKTATDKINEAAKALERMNGVYKRYNEAGAGGFWQTDRGAYQREEAEVANSGILNLIGKVEGTDKGRGYNETLGYGAYTDGPVNLINMTLREVLALQRQMLAHPDNKYNSSAVGRYQIVSNTLGGINKDGSGGLIKQLGLSLDDMFTPDLQDRLATQLVRGRMGQGKEGFYNEWEGFKKSGTPWSTIQTALGAQAVPRVDTEVAARNADAAKESADARKRDSESLTKLVEAGDDRLAQLTLENQMAGQGAAEQARLLFLYERLTEAKRAGIDVQTQMTGDGRLLIDVINAQADAIAKRTAEQEIGTIRTQEEINAFEDSRNAVKSAFDNFRSGGEGFKGFFADIFSFMSDKLWDMAFDPVWDTLADSLSGILNPKTGGGGWFGTIIGGLFGKKKADGGEIEGLASGGSPRGRIRGSGGKRQDNIPIWASVGEFMQPASAVDYYGADFMEAVRQRRLPRPQDDLSFSAGGPMGGSGGGGPYTRPGQAQVHVTTETSPFFTQIVRVQAADVSSTLDQINTRNQNRSLQDRNMQLRMRGTT</sequence>
<dbReference type="RefSeq" id="WP_184567118.1">
    <property type="nucleotide sequence ID" value="NZ_JACIEI010000013.1"/>
</dbReference>
<dbReference type="EMBL" id="JACIEI010000013">
    <property type="protein sequence ID" value="MBB3995310.1"/>
    <property type="molecule type" value="Genomic_DNA"/>
</dbReference>
<feature type="region of interest" description="Disordered" evidence="2">
    <location>
        <begin position="1214"/>
        <end position="1241"/>
    </location>
</feature>
<feature type="compositionally biased region" description="Gly residues" evidence="2">
    <location>
        <begin position="1225"/>
        <end position="1235"/>
    </location>
</feature>
<dbReference type="Gene3D" id="1.10.530.10">
    <property type="match status" value="1"/>
</dbReference>
<dbReference type="SUPFAM" id="SSF53955">
    <property type="entry name" value="Lysozyme-like"/>
    <property type="match status" value="1"/>
</dbReference>
<keyword evidence="1" id="KW-1188">Viral release from host cell</keyword>
<evidence type="ECO:0000313" key="4">
    <source>
        <dbReference type="EMBL" id="MBB3995310.1"/>
    </source>
</evidence>
<evidence type="ECO:0000256" key="2">
    <source>
        <dbReference type="SAM" id="MobiDB-lite"/>
    </source>
</evidence>
<feature type="domain" description="Phage tail tape measure protein" evidence="3">
    <location>
        <begin position="125"/>
        <end position="325"/>
    </location>
</feature>
<organism evidence="4 5">
    <name type="scientific">Sulfitobacter undariae</name>
    <dbReference type="NCBI Taxonomy" id="1563671"/>
    <lineage>
        <taxon>Bacteria</taxon>
        <taxon>Pseudomonadati</taxon>
        <taxon>Pseudomonadota</taxon>
        <taxon>Alphaproteobacteria</taxon>
        <taxon>Rhodobacterales</taxon>
        <taxon>Roseobacteraceae</taxon>
        <taxon>Sulfitobacter</taxon>
    </lineage>
</organism>
<protein>
    <submittedName>
        <fullName evidence="4">TP901 family phage tail tape measure protein</fullName>
    </submittedName>
</protein>
<dbReference type="NCBIfam" id="TIGR01760">
    <property type="entry name" value="tape_meas_TP901"/>
    <property type="match status" value="1"/>
</dbReference>
<evidence type="ECO:0000256" key="1">
    <source>
        <dbReference type="ARBA" id="ARBA00022612"/>
    </source>
</evidence>
<dbReference type="InterPro" id="IPR023346">
    <property type="entry name" value="Lysozyme-like_dom_sf"/>
</dbReference>
<name>A0A7W6EB13_9RHOB</name>
<feature type="compositionally biased region" description="Polar residues" evidence="2">
    <location>
        <begin position="1275"/>
        <end position="1285"/>
    </location>
</feature>
<gene>
    <name evidence="4" type="ORF">GGR95_002965</name>
</gene>
<keyword evidence="5" id="KW-1185">Reference proteome</keyword>
<dbReference type="PANTHER" id="PTHR37813">
    <property type="entry name" value="FELS-2 PROPHAGE PROTEIN"/>
    <property type="match status" value="1"/>
</dbReference>
<dbReference type="Proteomes" id="UP000530268">
    <property type="component" value="Unassembled WGS sequence"/>
</dbReference>
<dbReference type="PANTHER" id="PTHR37813:SF1">
    <property type="entry name" value="FELS-2 PROPHAGE PROTEIN"/>
    <property type="match status" value="1"/>
</dbReference>
<feature type="compositionally biased region" description="Gly residues" evidence="2">
    <location>
        <begin position="1160"/>
        <end position="1174"/>
    </location>
</feature>
<evidence type="ECO:0000259" key="3">
    <source>
        <dbReference type="Pfam" id="PF10145"/>
    </source>
</evidence>
<evidence type="ECO:0000313" key="5">
    <source>
        <dbReference type="Proteomes" id="UP000530268"/>
    </source>
</evidence>
<dbReference type="InterPro" id="IPR010090">
    <property type="entry name" value="Phage_tape_meas"/>
</dbReference>
<proteinExistence type="predicted"/>
<dbReference type="Pfam" id="PF10145">
    <property type="entry name" value="PhageMin_Tail"/>
    <property type="match status" value="1"/>
</dbReference>
<feature type="region of interest" description="Disordered" evidence="2">
    <location>
        <begin position="1275"/>
        <end position="1294"/>
    </location>
</feature>
<feature type="region of interest" description="Disordered" evidence="2">
    <location>
        <begin position="1155"/>
        <end position="1177"/>
    </location>
</feature>